<dbReference type="PRINTS" id="PR00364">
    <property type="entry name" value="DISEASERSIST"/>
</dbReference>
<dbReference type="InterPro" id="IPR016032">
    <property type="entry name" value="Sig_transdc_resp-reg_C-effctor"/>
</dbReference>
<reference evidence="5" key="1">
    <citation type="journal article" date="2019" name="Int. J. Syst. Evol. Microbiol.">
        <title>The Global Catalogue of Microorganisms (GCM) 10K type strain sequencing project: providing services to taxonomists for standard genome sequencing and annotation.</title>
        <authorList>
            <consortium name="The Broad Institute Genomics Platform"/>
            <consortium name="The Broad Institute Genome Sequencing Center for Infectious Disease"/>
            <person name="Wu L."/>
            <person name="Ma J."/>
        </authorList>
    </citation>
    <scope>NUCLEOTIDE SEQUENCE [LARGE SCALE GENOMIC DNA]</scope>
    <source>
        <strain evidence="5">IBRC-M 10908</strain>
    </source>
</reference>
<dbReference type="SMART" id="SM00028">
    <property type="entry name" value="TPR"/>
    <property type="match status" value="4"/>
</dbReference>
<evidence type="ECO:0000256" key="1">
    <source>
        <dbReference type="ARBA" id="ARBA00023015"/>
    </source>
</evidence>
<dbReference type="Pfam" id="PF00931">
    <property type="entry name" value="NB-ARC"/>
    <property type="match status" value="1"/>
</dbReference>
<sequence length="937" mass="102302">MSISTSSGLLLHVALLGPFQASWGGSPLEFKGRQLPQLLALFALNAERPVSTDRIIDVLWEDSPPLYPRRMALNLVGRLRRMLGDLDPGLLDCASRSLFTLRRCRTDVESFDRALRSAASDHRAERADDALKKYELALSLVRGDPLSGWDGAFFSAERARLERAVREAEVRRASALNDTGAPAAALEFANRLLDREPLFQEAVGQALRAKASMGDAAGASALFHGFRERLAEEAGVDPSASLSRAYARALSAPVQSDGEPAVPVAAPRQLPMVPTHFVGRADEVSALVGHFTDACDSGVRLATVNGTGGVGKSALAVFTAHRLAECFPDGQLYVNLNGATPGADPLAPGEVLERFLRSLGHEPVERAGLDEVAAQFRTAVSGRRMLVVLDDARDADQVAPLLPGSGSCAVLVTSRCSLAGMDPGVNLHLRPLAWSSSVNLLRRCSQGASLSQVDWGVLAGHCAGMPLALRIVAARLESDGGTAPDQILAAIEDERRRLGEMDDGQRDLRSVLAVSLRALESSPSGREARDLFFLTGSFPGDTVSLHPLAALAESTPQKVAATMRTLVRQRLAEPVAAGRFRLHDLLRLFAREEDRNSAVGERRDRIRRLVGFYASSGRNVLELEGARLWKRVNRIAAAGFAPGRSFASLAEGERWLDDELPSLIALLWTVADEHPDLAHEGKLLFHATFPAFMYRGSRLSEYTRALRRLTELSEADWDYAVHGDIAEQYRRVGDMAEARRHLDISVDLVRRNGETGTAVQLMHRTLFALEEERWEDAEESAVVACRAAEAEGEPRAAAIAWVHRALVRARRGDFAAALAASTESLRRDMADPFRDLSVSLSQHGFRLIDAGVPVKARICFAGVERDLDRRGRRRSDSYVQALWGLGEVCWIEGRKGEARDNWIAALTIAEEIGLVGPEIRVAVEDGRHPWRPRDLMF</sequence>
<keyword evidence="1" id="KW-0805">Transcription regulation</keyword>
<evidence type="ECO:0000313" key="4">
    <source>
        <dbReference type="EMBL" id="MFC4334257.1"/>
    </source>
</evidence>
<dbReference type="SUPFAM" id="SSF46894">
    <property type="entry name" value="C-terminal effector domain of the bipartite response regulators"/>
    <property type="match status" value="1"/>
</dbReference>
<dbReference type="Pfam" id="PF03704">
    <property type="entry name" value="BTAD"/>
    <property type="match status" value="1"/>
</dbReference>
<dbReference type="InterPro" id="IPR005158">
    <property type="entry name" value="BTAD"/>
</dbReference>
<protein>
    <submittedName>
        <fullName evidence="4">BTAD domain-containing putative transcriptional regulator</fullName>
    </submittedName>
</protein>
<dbReference type="SUPFAM" id="SSF48452">
    <property type="entry name" value="TPR-like"/>
    <property type="match status" value="2"/>
</dbReference>
<dbReference type="InterPro" id="IPR011990">
    <property type="entry name" value="TPR-like_helical_dom_sf"/>
</dbReference>
<dbReference type="InterPro" id="IPR036388">
    <property type="entry name" value="WH-like_DNA-bd_sf"/>
</dbReference>
<evidence type="ECO:0000313" key="5">
    <source>
        <dbReference type="Proteomes" id="UP001595823"/>
    </source>
</evidence>
<evidence type="ECO:0000259" key="3">
    <source>
        <dbReference type="SMART" id="SM01043"/>
    </source>
</evidence>
<name>A0ABV8TUA3_9ACTN</name>
<dbReference type="Gene3D" id="1.10.10.10">
    <property type="entry name" value="Winged helix-like DNA-binding domain superfamily/Winged helix DNA-binding domain"/>
    <property type="match status" value="1"/>
</dbReference>
<dbReference type="InterPro" id="IPR027417">
    <property type="entry name" value="P-loop_NTPase"/>
</dbReference>
<accession>A0ABV8TUA3</accession>
<gene>
    <name evidence="4" type="ORF">ACFPET_03495</name>
</gene>
<feature type="domain" description="Bacterial transcriptional activator" evidence="3">
    <location>
        <begin position="106"/>
        <end position="250"/>
    </location>
</feature>
<dbReference type="RefSeq" id="WP_380617991.1">
    <property type="nucleotide sequence ID" value="NZ_JBHSDK010000003.1"/>
</dbReference>
<dbReference type="SMART" id="SM01043">
    <property type="entry name" value="BTAD"/>
    <property type="match status" value="1"/>
</dbReference>
<dbReference type="InterPro" id="IPR051677">
    <property type="entry name" value="AfsR-DnrI-RedD_regulator"/>
</dbReference>
<dbReference type="Gene3D" id="3.40.50.300">
    <property type="entry name" value="P-loop containing nucleotide triphosphate hydrolases"/>
    <property type="match status" value="1"/>
</dbReference>
<dbReference type="PANTHER" id="PTHR35807">
    <property type="entry name" value="TRANSCRIPTIONAL REGULATOR REDD-RELATED"/>
    <property type="match status" value="1"/>
</dbReference>
<dbReference type="PANTHER" id="PTHR35807:SF1">
    <property type="entry name" value="TRANSCRIPTIONAL REGULATOR REDD"/>
    <property type="match status" value="1"/>
</dbReference>
<evidence type="ECO:0000256" key="2">
    <source>
        <dbReference type="ARBA" id="ARBA00023163"/>
    </source>
</evidence>
<dbReference type="InterPro" id="IPR002182">
    <property type="entry name" value="NB-ARC"/>
</dbReference>
<keyword evidence="5" id="KW-1185">Reference proteome</keyword>
<dbReference type="Gene3D" id="1.25.40.10">
    <property type="entry name" value="Tetratricopeptide repeat domain"/>
    <property type="match status" value="2"/>
</dbReference>
<proteinExistence type="predicted"/>
<comment type="caution">
    <text evidence="4">The sequence shown here is derived from an EMBL/GenBank/DDBJ whole genome shotgun (WGS) entry which is preliminary data.</text>
</comment>
<keyword evidence="2" id="KW-0804">Transcription</keyword>
<organism evidence="4 5">
    <name type="scientific">Salininema proteolyticum</name>
    <dbReference type="NCBI Taxonomy" id="1607685"/>
    <lineage>
        <taxon>Bacteria</taxon>
        <taxon>Bacillati</taxon>
        <taxon>Actinomycetota</taxon>
        <taxon>Actinomycetes</taxon>
        <taxon>Glycomycetales</taxon>
        <taxon>Glycomycetaceae</taxon>
        <taxon>Salininema</taxon>
    </lineage>
</organism>
<dbReference type="EMBL" id="JBHSDK010000003">
    <property type="protein sequence ID" value="MFC4334257.1"/>
    <property type="molecule type" value="Genomic_DNA"/>
</dbReference>
<dbReference type="SUPFAM" id="SSF52540">
    <property type="entry name" value="P-loop containing nucleoside triphosphate hydrolases"/>
    <property type="match status" value="1"/>
</dbReference>
<dbReference type="InterPro" id="IPR019734">
    <property type="entry name" value="TPR_rpt"/>
</dbReference>
<dbReference type="Proteomes" id="UP001595823">
    <property type="component" value="Unassembled WGS sequence"/>
</dbReference>